<dbReference type="PANTHER" id="PTHR30520">
    <property type="entry name" value="FORMATE TRANSPORTER-RELATED"/>
    <property type="match status" value="1"/>
</dbReference>
<dbReference type="Proteomes" id="UP000605805">
    <property type="component" value="Unassembled WGS sequence"/>
</dbReference>
<evidence type="ECO:0000313" key="8">
    <source>
        <dbReference type="Proteomes" id="UP000605805"/>
    </source>
</evidence>
<comment type="subcellular location">
    <subcellularLocation>
        <location evidence="1">Membrane</location>
        <topology evidence="1">Multi-pass membrane protein</topology>
    </subcellularLocation>
</comment>
<dbReference type="GO" id="GO:0005886">
    <property type="term" value="C:plasma membrane"/>
    <property type="evidence" value="ECO:0007669"/>
    <property type="project" value="TreeGrafter"/>
</dbReference>
<dbReference type="InterPro" id="IPR000292">
    <property type="entry name" value="For/NO2_transpt"/>
</dbReference>
<keyword evidence="4 6" id="KW-0472">Membrane</keyword>
<evidence type="ECO:0000256" key="3">
    <source>
        <dbReference type="ARBA" id="ARBA00022989"/>
    </source>
</evidence>
<dbReference type="Pfam" id="PF01226">
    <property type="entry name" value="Form_Nir_trans"/>
    <property type="match status" value="1"/>
</dbReference>
<dbReference type="Gene3D" id="1.20.1080.10">
    <property type="entry name" value="Glycerol uptake facilitator protein"/>
    <property type="match status" value="1"/>
</dbReference>
<feature type="transmembrane region" description="Helical" evidence="6">
    <location>
        <begin position="141"/>
        <end position="171"/>
    </location>
</feature>
<organism evidence="7 8">
    <name type="scientific">Ignisphaera aggregans</name>
    <dbReference type="NCBI Taxonomy" id="334771"/>
    <lineage>
        <taxon>Archaea</taxon>
        <taxon>Thermoproteota</taxon>
        <taxon>Thermoprotei</taxon>
        <taxon>Desulfurococcales</taxon>
        <taxon>Desulfurococcaceae</taxon>
        <taxon>Ignisphaera</taxon>
    </lineage>
</organism>
<keyword evidence="3 6" id="KW-1133">Transmembrane helix</keyword>
<proteinExistence type="inferred from homology"/>
<comment type="similarity">
    <text evidence="5">Belongs to the FNT transporter (TC 1.A.16) family.</text>
</comment>
<dbReference type="InterPro" id="IPR023271">
    <property type="entry name" value="Aquaporin-like"/>
</dbReference>
<dbReference type="GO" id="GO:0015513">
    <property type="term" value="F:high-affinity secondary active nitrite transmembrane transporter activity"/>
    <property type="evidence" value="ECO:0007669"/>
    <property type="project" value="TreeGrafter"/>
</dbReference>
<accession>A0A832Z129</accession>
<evidence type="ECO:0000256" key="1">
    <source>
        <dbReference type="ARBA" id="ARBA00004141"/>
    </source>
</evidence>
<feature type="transmembrane region" description="Helical" evidence="6">
    <location>
        <begin position="99"/>
        <end position="120"/>
    </location>
</feature>
<feature type="transmembrane region" description="Helical" evidence="6">
    <location>
        <begin position="359"/>
        <end position="380"/>
    </location>
</feature>
<dbReference type="AlphaFoldDB" id="A0A832Z129"/>
<dbReference type="EMBL" id="DQTV01000102">
    <property type="protein sequence ID" value="HIP57466.1"/>
    <property type="molecule type" value="Genomic_DNA"/>
</dbReference>
<feature type="transmembrane region" description="Helical" evidence="6">
    <location>
        <begin position="278"/>
        <end position="296"/>
    </location>
</feature>
<keyword evidence="2 6" id="KW-0812">Transmembrane</keyword>
<name>A0A832Z129_9CREN</name>
<evidence type="ECO:0000313" key="7">
    <source>
        <dbReference type="EMBL" id="HIP57466.1"/>
    </source>
</evidence>
<feature type="transmembrane region" description="Helical" evidence="6">
    <location>
        <begin position="35"/>
        <end position="54"/>
    </location>
</feature>
<evidence type="ECO:0000256" key="4">
    <source>
        <dbReference type="ARBA" id="ARBA00023136"/>
    </source>
</evidence>
<sequence length="393" mass="43234">MGSEEKLLPYYDVDKTVDAASHAALFKVLQPPGRLFFAGVAAGWLIGMGFWLAFMTGGSLFPLRVEVVDGHPVFKHVGEVLGIKIAEEYHIDLLTISKLIIGAVFPLGLISILLGGADLWTGNVQSVVYPYARKFIDLRGVIYNWIASYAGNFIGGLFLAFMATYGTLMLVKSPFFDTMYTYAYKKSHLDAWTAFWRGVGCNILVNLAVWLYFRAKGKDMMGQAFLIWFPIFAFVAIGFEHSIANMFCIPAGIFASAYRWHVYTITYKDFFFNNLLPVTYGNAVGPLILITLYYWYVGSIKGSALGEAKPSDALKLVIDTCVIASLIHLVLLVVIPGAIAVGVEAALGLAPGVRVDNPYIALVPGIVASIYYIAITFIMFKVLKPYTSVKISV</sequence>
<gene>
    <name evidence="7" type="ORF">EYH02_05310</name>
</gene>
<feature type="transmembrane region" description="Helical" evidence="6">
    <location>
        <begin position="225"/>
        <end position="258"/>
    </location>
</feature>
<reference evidence="7" key="1">
    <citation type="journal article" date="2020" name="ISME J.">
        <title>Gammaproteobacteria mediating utilization of methyl-, sulfur- and petroleum organic compounds in deep ocean hydrothermal plumes.</title>
        <authorList>
            <person name="Zhou Z."/>
            <person name="Liu Y."/>
            <person name="Pan J."/>
            <person name="Cron B.R."/>
            <person name="Toner B.M."/>
            <person name="Anantharaman K."/>
            <person name="Breier J.A."/>
            <person name="Dick G.J."/>
            <person name="Li M."/>
        </authorList>
    </citation>
    <scope>NUCLEOTIDE SEQUENCE</scope>
    <source>
        <strain evidence="7">SZUA-1435</strain>
    </source>
</reference>
<evidence type="ECO:0000256" key="6">
    <source>
        <dbReference type="SAM" id="Phobius"/>
    </source>
</evidence>
<evidence type="ECO:0000256" key="5">
    <source>
        <dbReference type="ARBA" id="ARBA00049660"/>
    </source>
</evidence>
<dbReference type="GO" id="GO:0015707">
    <property type="term" value="P:nitrite transport"/>
    <property type="evidence" value="ECO:0007669"/>
    <property type="project" value="TreeGrafter"/>
</dbReference>
<comment type="caution">
    <text evidence="7">The sequence shown here is derived from an EMBL/GenBank/DDBJ whole genome shotgun (WGS) entry which is preliminary data.</text>
</comment>
<feature type="transmembrane region" description="Helical" evidence="6">
    <location>
        <begin position="316"/>
        <end position="339"/>
    </location>
</feature>
<dbReference type="PANTHER" id="PTHR30520:SF6">
    <property type="entry name" value="FORMATE_NITRATE FAMILY TRANSPORTER (EUROFUNG)"/>
    <property type="match status" value="1"/>
</dbReference>
<protein>
    <submittedName>
        <fullName evidence="7">Formate/nitrite transporter family protein</fullName>
    </submittedName>
</protein>
<evidence type="ECO:0000256" key="2">
    <source>
        <dbReference type="ARBA" id="ARBA00022692"/>
    </source>
</evidence>
<feature type="transmembrane region" description="Helical" evidence="6">
    <location>
        <begin position="191"/>
        <end position="213"/>
    </location>
</feature>